<dbReference type="HOGENOM" id="CLU_1709106_0_0_2"/>
<proteinExistence type="predicted"/>
<dbReference type="AlphaFoldDB" id="A6UUE7"/>
<organism evidence="2 3">
    <name type="scientific">Methanococcus aeolicus (strain ATCC BAA-1280 / DSM 17508 / OCM 812 / Nankai-3)</name>
    <dbReference type="NCBI Taxonomy" id="419665"/>
    <lineage>
        <taxon>Archaea</taxon>
        <taxon>Methanobacteriati</taxon>
        <taxon>Methanobacteriota</taxon>
        <taxon>Methanomada group</taxon>
        <taxon>Methanococci</taxon>
        <taxon>Methanococcales</taxon>
        <taxon>Methanococcaceae</taxon>
        <taxon>Methanococcus</taxon>
    </lineage>
</organism>
<accession>A6UUE7</accession>
<evidence type="ECO:0000313" key="3">
    <source>
        <dbReference type="Proteomes" id="UP000001106"/>
    </source>
</evidence>
<dbReference type="KEGG" id="mae:Maeo_0533"/>
<dbReference type="GeneID" id="5326958"/>
<evidence type="ECO:0000256" key="1">
    <source>
        <dbReference type="SAM" id="Phobius"/>
    </source>
</evidence>
<keyword evidence="1" id="KW-0472">Membrane</keyword>
<keyword evidence="1" id="KW-1133">Transmembrane helix</keyword>
<keyword evidence="3" id="KW-1185">Reference proteome</keyword>
<protein>
    <submittedName>
        <fullName evidence="2">Uncharacterized protein</fullName>
    </submittedName>
</protein>
<sequence length="153" mass="17819">MKFIKKIKKILLTICNAPLIELCLLCLLTITFEVYYIVQDLILPIILNTIIMIATIVTTFITYIKISHVDDNIVSVFITPVKISHHDKSQKKILEEYLRDIHSIICTSIVFMIMGIYYTLNLEPNFPWWELMAYLSLLLALSKMIILKKVLDK</sequence>
<feature type="transmembrane region" description="Helical" evidence="1">
    <location>
        <begin position="126"/>
        <end position="147"/>
    </location>
</feature>
<dbReference type="EMBL" id="CP000743">
    <property type="protein sequence ID" value="ABR56119.1"/>
    <property type="molecule type" value="Genomic_DNA"/>
</dbReference>
<feature type="transmembrane region" description="Helical" evidence="1">
    <location>
        <begin position="101"/>
        <end position="120"/>
    </location>
</feature>
<dbReference type="STRING" id="419665.Maeo_0533"/>
<reference evidence="2" key="1">
    <citation type="submission" date="2007-06" db="EMBL/GenBank/DDBJ databases">
        <title>Complete sequence of Methanococcus aeolicus Nankai-3.</title>
        <authorList>
            <consortium name="US DOE Joint Genome Institute"/>
            <person name="Copeland A."/>
            <person name="Lucas S."/>
            <person name="Lapidus A."/>
            <person name="Barry K."/>
            <person name="Glavina del Rio T."/>
            <person name="Dalin E."/>
            <person name="Tice H."/>
            <person name="Pitluck S."/>
            <person name="Chain P."/>
            <person name="Malfatti S."/>
            <person name="Shin M."/>
            <person name="Vergez L."/>
            <person name="Schmutz J."/>
            <person name="Larimer F."/>
            <person name="Land M."/>
            <person name="Hauser L."/>
            <person name="Kyrpides N."/>
            <person name="Lykidis A."/>
            <person name="Sieprawska-Lupa M."/>
            <person name="Whitman W.B."/>
            <person name="Richardson P."/>
        </authorList>
    </citation>
    <scope>NUCLEOTIDE SEQUENCE [LARGE SCALE GENOMIC DNA]</scope>
    <source>
        <strain evidence="2">Nankai-3</strain>
    </source>
</reference>
<name>A6UUE7_META3</name>
<feature type="transmembrane region" description="Helical" evidence="1">
    <location>
        <begin position="12"/>
        <end position="35"/>
    </location>
</feature>
<gene>
    <name evidence="2" type="ordered locus">Maeo_0533</name>
</gene>
<evidence type="ECO:0000313" key="2">
    <source>
        <dbReference type="EMBL" id="ABR56119.1"/>
    </source>
</evidence>
<feature type="transmembrane region" description="Helical" evidence="1">
    <location>
        <begin position="41"/>
        <end position="64"/>
    </location>
</feature>
<keyword evidence="1" id="KW-0812">Transmembrane</keyword>
<dbReference type="RefSeq" id="WP_011973251.1">
    <property type="nucleotide sequence ID" value="NC_009635.1"/>
</dbReference>
<dbReference type="Proteomes" id="UP000001106">
    <property type="component" value="Chromosome"/>
</dbReference>